<comment type="caution">
    <text evidence="1">The sequence shown here is derived from an EMBL/GenBank/DDBJ whole genome shotgun (WGS) entry which is preliminary data.</text>
</comment>
<organism evidence="1 2">
    <name type="scientific">Paenibacillus alvei</name>
    <name type="common">Bacillus alvei</name>
    <dbReference type="NCBI Taxonomy" id="44250"/>
    <lineage>
        <taxon>Bacteria</taxon>
        <taxon>Bacillati</taxon>
        <taxon>Bacillota</taxon>
        <taxon>Bacilli</taxon>
        <taxon>Bacillales</taxon>
        <taxon>Paenibacillaceae</taxon>
        <taxon>Paenibacillus</taxon>
    </lineage>
</organism>
<keyword evidence="2" id="KW-1185">Reference proteome</keyword>
<protein>
    <submittedName>
        <fullName evidence="1">Uncharacterized protein</fullName>
    </submittedName>
</protein>
<accession>A0ABT4H4Q2</accession>
<dbReference type="Proteomes" id="UP001527181">
    <property type="component" value="Unassembled WGS sequence"/>
</dbReference>
<dbReference type="EMBL" id="JAMDNP010000058">
    <property type="protein sequence ID" value="MCY9763617.1"/>
    <property type="molecule type" value="Genomic_DNA"/>
</dbReference>
<dbReference type="RefSeq" id="WP_005543035.1">
    <property type="nucleotide sequence ID" value="NZ_JAMDLX010000008.1"/>
</dbReference>
<evidence type="ECO:0000313" key="1">
    <source>
        <dbReference type="EMBL" id="MCY9763617.1"/>
    </source>
</evidence>
<name>A0ABT4H4Q2_PAEAL</name>
<evidence type="ECO:0000313" key="2">
    <source>
        <dbReference type="Proteomes" id="UP001527181"/>
    </source>
</evidence>
<proteinExistence type="predicted"/>
<reference evidence="1 2" key="1">
    <citation type="submission" date="2022-05" db="EMBL/GenBank/DDBJ databases">
        <title>Genome Sequencing of Bee-Associated Microbes.</title>
        <authorList>
            <person name="Dunlap C."/>
        </authorList>
    </citation>
    <scope>NUCLEOTIDE SEQUENCE [LARGE SCALE GENOMIC DNA]</scope>
    <source>
        <strain evidence="1 2">NRRL B-04010</strain>
    </source>
</reference>
<dbReference type="GeneID" id="94487308"/>
<sequence length="60" mass="6729">MNEDITKMIDCLKGALKEDPSTIVFGKLNDGITGIHEEADSLKLGKYYELIKSNKWSAVR</sequence>
<gene>
    <name evidence="1" type="ORF">M5X12_24215</name>
</gene>